<dbReference type="Gene3D" id="2.60.40.1080">
    <property type="match status" value="3"/>
</dbReference>
<dbReference type="PROSITE" id="PS50835">
    <property type="entry name" value="IG_LIKE"/>
    <property type="match status" value="1"/>
</dbReference>
<feature type="domain" description="Ig-like" evidence="2">
    <location>
        <begin position="297"/>
        <end position="381"/>
    </location>
</feature>
<dbReference type="InterPro" id="IPR007110">
    <property type="entry name" value="Ig-like_dom"/>
</dbReference>
<sequence>MKTFTTHLQTMILMVLFAFATVQKANASAKAGEASVYEGSTVTIALADTYKRTLMQSTGVTYQWYSENNSYATVTSSTRYNATVKGIKATSSCKVYFKCSYFIDGFYRTMDFYYTITVKSTSVSVTSVTLSQSSISMKEGNTYQLSASVYPTNATNKNVNWSSNNTSVAMVNNGLVSAKSAGTATITCRAADGSGKYATCKVSVESATVYVTSITLNKTSASLYVGETTQLNAAVSPSSATNKSVSWTSDDTSVATVSSTGLVTAKSAGTATITCKAKDGSGKQATCNISVKENVKPTSITLSASKASLTEGETLQLTATVSPSDAVDKTVTWMSDNTTVATVDNTGLVTAKSAGTANIIATTSNNLAAVCAITVNEEVIGETTVWSGNYRVASSHVENNPTREYKDGFEMTITEKNGSYYITSMFGDDLTEYNDGGFKLYDNGDGTAKIDVSYYNILKYTDNDSPLYAIYVFDETTDDWADTWTLKMNEDGTITVGDFYVAAFSWVEDEEKWKNGQLEALYYSMTAKIEDVTGLSETIAESPVIHIEDGTVWLDEASYITVYKDNGTKVYSGKTNRIENLSRGLYIIKIGSQSKKILIK</sequence>
<evidence type="ECO:0000259" key="2">
    <source>
        <dbReference type="PROSITE" id="PS50835"/>
    </source>
</evidence>
<dbReference type="PANTHER" id="PTHR23019">
    <property type="entry name" value="NUCLEAR PORE MEMBRANE GLYCOPROTEIN GP210-RELATED"/>
    <property type="match status" value="1"/>
</dbReference>
<reference evidence="4" key="1">
    <citation type="submission" date="2023-08" db="EMBL/GenBank/DDBJ databases">
        <title>Mucin Metabolism Genes Underlie the Key Renovations of Bacteroides xylanisolvens Genomes in Captive Great Apes.</title>
        <authorList>
            <person name="Nishida A.H."/>
        </authorList>
    </citation>
    <scope>NUCLEOTIDE SEQUENCE</scope>
    <source>
        <strain evidence="4">P13.H9</strain>
        <strain evidence="3">P19.10B</strain>
    </source>
</reference>
<dbReference type="EMBL" id="JAIWYE010000037">
    <property type="protein sequence ID" value="MCA4706349.1"/>
    <property type="molecule type" value="Genomic_DNA"/>
</dbReference>
<dbReference type="SMART" id="SM00635">
    <property type="entry name" value="BID_2"/>
    <property type="match status" value="4"/>
</dbReference>
<evidence type="ECO:0000256" key="1">
    <source>
        <dbReference type="SAM" id="SignalP"/>
    </source>
</evidence>
<keyword evidence="1" id="KW-0732">Signal</keyword>
<dbReference type="InterPro" id="IPR003343">
    <property type="entry name" value="Big_2"/>
</dbReference>
<accession>A0AAP2LFM1</accession>
<name>A0AAP2LFM1_9BACE</name>
<comment type="caution">
    <text evidence="4">The sequence shown here is derived from an EMBL/GenBank/DDBJ whole genome shotgun (WGS) entry which is preliminary data.</text>
</comment>
<dbReference type="InterPro" id="IPR008964">
    <property type="entry name" value="Invasin/intimin_cell_adhesion"/>
</dbReference>
<protein>
    <submittedName>
        <fullName evidence="4">Ig-like domain-containing protein</fullName>
    </submittedName>
</protein>
<dbReference type="Proteomes" id="UP001198461">
    <property type="component" value="Unassembled WGS sequence"/>
</dbReference>
<dbReference type="RefSeq" id="WP_004320206.1">
    <property type="nucleotide sequence ID" value="NZ_CP072212.1"/>
</dbReference>
<evidence type="ECO:0000313" key="3">
    <source>
        <dbReference type="EMBL" id="MCA4522718.1"/>
    </source>
</evidence>
<proteinExistence type="predicted"/>
<dbReference type="EMBL" id="JAIWWW010000010">
    <property type="protein sequence ID" value="MCA4522718.1"/>
    <property type="molecule type" value="Genomic_DNA"/>
</dbReference>
<dbReference type="AlphaFoldDB" id="A0AAP2LFM1"/>
<feature type="signal peptide" evidence="1">
    <location>
        <begin position="1"/>
        <end position="20"/>
    </location>
</feature>
<gene>
    <name evidence="4" type="ORF">LD004_22370</name>
    <name evidence="3" type="ORF">LDZ35_05755</name>
</gene>
<dbReference type="Pfam" id="PF02368">
    <property type="entry name" value="Big_2"/>
    <property type="match status" value="3"/>
</dbReference>
<evidence type="ECO:0000313" key="4">
    <source>
        <dbReference type="EMBL" id="MCA4706349.1"/>
    </source>
</evidence>
<feature type="chain" id="PRO_5042796590" evidence="1">
    <location>
        <begin position="21"/>
        <end position="600"/>
    </location>
</feature>
<dbReference type="PANTHER" id="PTHR23019:SF0">
    <property type="entry name" value="NUCLEAR PORE MEMBRANE GLYCOPROTEIN 210"/>
    <property type="match status" value="1"/>
</dbReference>
<dbReference type="Proteomes" id="UP001197958">
    <property type="component" value="Unassembled WGS sequence"/>
</dbReference>
<dbReference type="SUPFAM" id="SSF49373">
    <property type="entry name" value="Invasin/intimin cell-adhesion fragments"/>
    <property type="match status" value="3"/>
</dbReference>
<dbReference type="InterPro" id="IPR045197">
    <property type="entry name" value="NUP210-like"/>
</dbReference>
<organism evidence="4 5">
    <name type="scientific">Bacteroides xylanisolvens</name>
    <dbReference type="NCBI Taxonomy" id="371601"/>
    <lineage>
        <taxon>Bacteria</taxon>
        <taxon>Pseudomonadati</taxon>
        <taxon>Bacteroidota</taxon>
        <taxon>Bacteroidia</taxon>
        <taxon>Bacteroidales</taxon>
        <taxon>Bacteroidaceae</taxon>
        <taxon>Bacteroides</taxon>
    </lineage>
</organism>
<evidence type="ECO:0000313" key="5">
    <source>
        <dbReference type="Proteomes" id="UP001198461"/>
    </source>
</evidence>